<dbReference type="InterPro" id="IPR036291">
    <property type="entry name" value="NAD(P)-bd_dom_sf"/>
</dbReference>
<organism evidence="8 9">
    <name type="scientific">Parasphingopyxis marina</name>
    <dbReference type="NCBI Taxonomy" id="2761622"/>
    <lineage>
        <taxon>Bacteria</taxon>
        <taxon>Pseudomonadati</taxon>
        <taxon>Pseudomonadota</taxon>
        <taxon>Alphaproteobacteria</taxon>
        <taxon>Sphingomonadales</taxon>
        <taxon>Sphingomonadaceae</taxon>
        <taxon>Parasphingopyxis</taxon>
    </lineage>
</organism>
<evidence type="ECO:0000256" key="4">
    <source>
        <dbReference type="ARBA" id="ARBA00017099"/>
    </source>
</evidence>
<feature type="domain" description="RmlD-like substrate binding" evidence="7">
    <location>
        <begin position="1"/>
        <end position="280"/>
    </location>
</feature>
<evidence type="ECO:0000256" key="5">
    <source>
        <dbReference type="ARBA" id="ARBA00048200"/>
    </source>
</evidence>
<comment type="catalytic activity">
    <reaction evidence="5 6">
        <text>dTDP-beta-L-rhamnose + NADP(+) = dTDP-4-dehydro-beta-L-rhamnose + NADPH + H(+)</text>
        <dbReference type="Rhea" id="RHEA:21796"/>
        <dbReference type="ChEBI" id="CHEBI:15378"/>
        <dbReference type="ChEBI" id="CHEBI:57510"/>
        <dbReference type="ChEBI" id="CHEBI:57783"/>
        <dbReference type="ChEBI" id="CHEBI:58349"/>
        <dbReference type="ChEBI" id="CHEBI:62830"/>
        <dbReference type="EC" id="1.1.1.133"/>
    </reaction>
</comment>
<dbReference type="Gene3D" id="3.40.50.720">
    <property type="entry name" value="NAD(P)-binding Rossmann-like Domain"/>
    <property type="match status" value="1"/>
</dbReference>
<keyword evidence="9" id="KW-1185">Reference proteome</keyword>
<dbReference type="SUPFAM" id="SSF51735">
    <property type="entry name" value="NAD(P)-binding Rossmann-fold domains"/>
    <property type="match status" value="1"/>
</dbReference>
<dbReference type="InterPro" id="IPR029903">
    <property type="entry name" value="RmlD-like-bd"/>
</dbReference>
<dbReference type="AlphaFoldDB" id="A0A842HY29"/>
<comment type="caution">
    <text evidence="8">The sequence shown here is derived from an EMBL/GenBank/DDBJ whole genome shotgun (WGS) entry which is preliminary data.</text>
</comment>
<comment type="pathway">
    <text evidence="1 6">Carbohydrate biosynthesis; dTDP-L-rhamnose biosynthesis.</text>
</comment>
<evidence type="ECO:0000256" key="3">
    <source>
        <dbReference type="ARBA" id="ARBA00012929"/>
    </source>
</evidence>
<comment type="cofactor">
    <cofactor evidence="6">
        <name>Mg(2+)</name>
        <dbReference type="ChEBI" id="CHEBI:18420"/>
    </cofactor>
    <text evidence="6">Binds 1 Mg(2+) ion per monomer.</text>
</comment>
<dbReference type="GO" id="GO:0019305">
    <property type="term" value="P:dTDP-rhamnose biosynthetic process"/>
    <property type="evidence" value="ECO:0007669"/>
    <property type="project" value="UniProtKB-UniPathway"/>
</dbReference>
<evidence type="ECO:0000259" key="7">
    <source>
        <dbReference type="Pfam" id="PF04321"/>
    </source>
</evidence>
<dbReference type="Gene3D" id="3.90.25.10">
    <property type="entry name" value="UDP-galactose 4-epimerase, domain 1"/>
    <property type="match status" value="1"/>
</dbReference>
<name>A0A842HY29_9SPHN</name>
<evidence type="ECO:0000256" key="1">
    <source>
        <dbReference type="ARBA" id="ARBA00004781"/>
    </source>
</evidence>
<dbReference type="EC" id="1.1.1.133" evidence="3 6"/>
<dbReference type="RefSeq" id="WP_185801301.1">
    <property type="nucleotide sequence ID" value="NZ_JACJVJ010000002.1"/>
</dbReference>
<dbReference type="InterPro" id="IPR005913">
    <property type="entry name" value="dTDP_dehydrorham_reduct"/>
</dbReference>
<keyword evidence="6 8" id="KW-0560">Oxidoreductase</keyword>
<gene>
    <name evidence="8" type="primary">rfbD</name>
    <name evidence="8" type="ORF">H6P80_10295</name>
</gene>
<dbReference type="Pfam" id="PF04321">
    <property type="entry name" value="RmlD_sub_bind"/>
    <property type="match status" value="1"/>
</dbReference>
<keyword evidence="6" id="KW-0521">NADP</keyword>
<evidence type="ECO:0000256" key="6">
    <source>
        <dbReference type="RuleBase" id="RU364082"/>
    </source>
</evidence>
<dbReference type="UniPathway" id="UPA00124"/>
<sequence>MKILLLGAAGQIGHALTATMPEGCDLLALDRNALDITDTAALTALIASEQAQAAINAAAYTDVDAAEAHEEEAFGINAEAPRAIAAACARSGTRLVHISTDYVFDGTATTPYRPDARPAPLGVYGRSKLAGEQAVQEYPDALLIRSAWVYDAHGRNFLDTMLRLMTERNEIRVVADQTGTPTHAKSLARAIWALLDAEARGIHHFTDAGKTSWHGFAKAIEAKARELGLLDGCTVTPTTAADYGAPAPRPAFSVLDCRGTWPITGTPQDWNDELDGVLAERKAAA</sequence>
<proteinExistence type="inferred from homology"/>
<dbReference type="NCBIfam" id="TIGR01214">
    <property type="entry name" value="rmlD"/>
    <property type="match status" value="1"/>
</dbReference>
<dbReference type="PANTHER" id="PTHR10491">
    <property type="entry name" value="DTDP-4-DEHYDRORHAMNOSE REDUCTASE"/>
    <property type="match status" value="1"/>
</dbReference>
<reference evidence="8 9" key="1">
    <citation type="submission" date="2020-08" db="EMBL/GenBank/DDBJ databases">
        <title>Draft genome sequence of Parasphingopyxis sp. GrpM-11.</title>
        <authorList>
            <person name="Oh J."/>
            <person name="Roh D.-H."/>
        </authorList>
    </citation>
    <scope>NUCLEOTIDE SEQUENCE [LARGE SCALE GENOMIC DNA]</scope>
    <source>
        <strain evidence="8 9">GrpM-11</strain>
    </source>
</reference>
<dbReference type="GO" id="GO:0008831">
    <property type="term" value="F:dTDP-4-dehydrorhamnose reductase activity"/>
    <property type="evidence" value="ECO:0007669"/>
    <property type="project" value="UniProtKB-EC"/>
</dbReference>
<evidence type="ECO:0000313" key="9">
    <source>
        <dbReference type="Proteomes" id="UP000564378"/>
    </source>
</evidence>
<dbReference type="GO" id="GO:0005829">
    <property type="term" value="C:cytosol"/>
    <property type="evidence" value="ECO:0007669"/>
    <property type="project" value="TreeGrafter"/>
</dbReference>
<evidence type="ECO:0000313" key="8">
    <source>
        <dbReference type="EMBL" id="MBC2778006.1"/>
    </source>
</evidence>
<dbReference type="Proteomes" id="UP000564378">
    <property type="component" value="Unassembled WGS sequence"/>
</dbReference>
<comment type="similarity">
    <text evidence="2 6">Belongs to the dTDP-4-dehydrorhamnose reductase family.</text>
</comment>
<dbReference type="CDD" id="cd05254">
    <property type="entry name" value="dTDP_HR_like_SDR_e"/>
    <property type="match status" value="1"/>
</dbReference>
<accession>A0A842HY29</accession>
<comment type="function">
    <text evidence="6">Catalyzes the reduction of dTDP-6-deoxy-L-lyxo-4-hexulose to yield dTDP-L-rhamnose.</text>
</comment>
<dbReference type="PANTHER" id="PTHR10491:SF4">
    <property type="entry name" value="METHIONINE ADENOSYLTRANSFERASE 2 SUBUNIT BETA"/>
    <property type="match status" value="1"/>
</dbReference>
<dbReference type="EMBL" id="JACJVJ010000002">
    <property type="protein sequence ID" value="MBC2778006.1"/>
    <property type="molecule type" value="Genomic_DNA"/>
</dbReference>
<protein>
    <recommendedName>
        <fullName evidence="4 6">dTDP-4-dehydrorhamnose reductase</fullName>
        <ecNumber evidence="3 6">1.1.1.133</ecNumber>
    </recommendedName>
</protein>
<evidence type="ECO:0000256" key="2">
    <source>
        <dbReference type="ARBA" id="ARBA00010944"/>
    </source>
</evidence>